<protein>
    <submittedName>
        <fullName evidence="1">Uncharacterized protein</fullName>
    </submittedName>
</protein>
<keyword evidence="2" id="KW-1185">Reference proteome</keyword>
<proteinExistence type="predicted"/>
<dbReference type="Proteomes" id="UP001174136">
    <property type="component" value="Unassembled WGS sequence"/>
</dbReference>
<gene>
    <name evidence="1" type="ORF">N1851_028390</name>
</gene>
<accession>A0AA47M8V1</accession>
<reference evidence="1" key="1">
    <citation type="journal article" date="2023" name="Front. Mar. Sci.">
        <title>A new Merluccius polli reference genome to investigate the effects of global change in West African waters.</title>
        <authorList>
            <person name="Mateo J.L."/>
            <person name="Blanco-Fernandez C."/>
            <person name="Garcia-Vazquez E."/>
            <person name="Machado-Schiaffino G."/>
        </authorList>
    </citation>
    <scope>NUCLEOTIDE SEQUENCE</scope>
    <source>
        <strain evidence="1">C29</strain>
        <tissue evidence="1">Fin</tissue>
    </source>
</reference>
<evidence type="ECO:0000313" key="1">
    <source>
        <dbReference type="EMBL" id="KAK0135765.1"/>
    </source>
</evidence>
<name>A0AA47M8V1_MERPO</name>
<comment type="caution">
    <text evidence="1">The sequence shown here is derived from an EMBL/GenBank/DDBJ whole genome shotgun (WGS) entry which is preliminary data.</text>
</comment>
<evidence type="ECO:0000313" key="2">
    <source>
        <dbReference type="Proteomes" id="UP001174136"/>
    </source>
</evidence>
<sequence>MAPEVSLEMVPVFQGNRKQNVVYLLDTSEDMRSVLGSVKHLLIQALLARSTFRESLFNIMAFSHQRPPAPTSPLPGAADAVSRCAFLPPHGGRGRGPLAPGVTVDRDGLSSVRPNRVASFRAGIRLS</sequence>
<dbReference type="AlphaFoldDB" id="A0AA47M8V1"/>
<organism evidence="1 2">
    <name type="scientific">Merluccius polli</name>
    <name type="common">Benguela hake</name>
    <name type="synonym">Merluccius cadenati</name>
    <dbReference type="NCBI Taxonomy" id="89951"/>
    <lineage>
        <taxon>Eukaryota</taxon>
        <taxon>Metazoa</taxon>
        <taxon>Chordata</taxon>
        <taxon>Craniata</taxon>
        <taxon>Vertebrata</taxon>
        <taxon>Euteleostomi</taxon>
        <taxon>Actinopterygii</taxon>
        <taxon>Neopterygii</taxon>
        <taxon>Teleostei</taxon>
        <taxon>Neoteleostei</taxon>
        <taxon>Acanthomorphata</taxon>
        <taxon>Zeiogadaria</taxon>
        <taxon>Gadariae</taxon>
        <taxon>Gadiformes</taxon>
        <taxon>Gadoidei</taxon>
        <taxon>Merlucciidae</taxon>
        <taxon>Merluccius</taxon>
    </lineage>
</organism>
<dbReference type="EMBL" id="JAOPHQ010005408">
    <property type="protein sequence ID" value="KAK0135765.1"/>
    <property type="molecule type" value="Genomic_DNA"/>
</dbReference>